<dbReference type="InterPro" id="IPR013118">
    <property type="entry name" value="Mannitol_DH_C"/>
</dbReference>
<dbReference type="Gene3D" id="1.10.1040.10">
    <property type="entry name" value="N-(1-d-carboxylethyl)-l-norvaline Dehydrogenase, domain 2"/>
    <property type="match status" value="1"/>
</dbReference>
<feature type="domain" description="Mannitol dehydrogenase N-terminal" evidence="3">
    <location>
        <begin position="17"/>
        <end position="256"/>
    </location>
</feature>
<dbReference type="NCBIfam" id="NF002969">
    <property type="entry name" value="PRK03643.1"/>
    <property type="match status" value="1"/>
</dbReference>
<organism evidence="5 6">
    <name type="scientific">Reichenbachiella ulvae</name>
    <dbReference type="NCBI Taxonomy" id="2980104"/>
    <lineage>
        <taxon>Bacteria</taxon>
        <taxon>Pseudomonadati</taxon>
        <taxon>Bacteroidota</taxon>
        <taxon>Cytophagia</taxon>
        <taxon>Cytophagales</taxon>
        <taxon>Reichenbachiellaceae</taxon>
        <taxon>Reichenbachiella</taxon>
    </lineage>
</organism>
<keyword evidence="1" id="KW-0560">Oxidoreductase</keyword>
<evidence type="ECO:0000256" key="1">
    <source>
        <dbReference type="ARBA" id="ARBA00023002"/>
    </source>
</evidence>
<feature type="domain" description="Mannitol dehydrogenase C-terminal" evidence="4">
    <location>
        <begin position="273"/>
        <end position="461"/>
    </location>
</feature>
<dbReference type="InterPro" id="IPR013328">
    <property type="entry name" value="6PGD_dom2"/>
</dbReference>
<sequence length="473" mass="53260">MKALNKQTAPGAELPIKILQFGEGNFLRAFADWMVDLMNENNDYQHGVAVVQPIAQGMTQMLRDQDSRYHHIYRGLQGGKAISETRLISCIQESIDPFQTPEAYFEFAKLDSLEIVISNTTEAGIVFKEEAQPAANELAETFPGKVTQLLAARFKHFSGQADKGLNFIPVELIDKNGEKLKEAILNYADHWGLSDDFKAWVDTHCHFANTLVDRIVPGYPRDEVKDIQASVGYEDNLIVSSEIFHLWVIEGDESIQKAFPADKCGMNVIYTKDLSPYRTRKVRILNGAHTSMVPVGLLNGIETVKETVEDDKVGPFVRQIIFEEIAPTIDLPKDELEAYAEEVLERFRNPYIRHELKSIALNSISKFKVRVLPSLLDYLAAKKELPDGLVTAFAHLIHLYLSDFEIQDNEEVKTYFEKLKTESIEPAELAQKVLGESSFWDQDLNQVEGLSALLAEKLAALKEGKKVTEILAS</sequence>
<proteinExistence type="predicted"/>
<accession>A0ABT3CYZ2</accession>
<dbReference type="InterPro" id="IPR036291">
    <property type="entry name" value="NAD(P)-bd_dom_sf"/>
</dbReference>
<gene>
    <name evidence="5" type="ORF">N7U62_19055</name>
</gene>
<dbReference type="Gene3D" id="3.40.50.720">
    <property type="entry name" value="NAD(P)-binding Rossmann-like Domain"/>
    <property type="match status" value="1"/>
</dbReference>
<dbReference type="EMBL" id="JAOYOD010000001">
    <property type="protein sequence ID" value="MCV9388786.1"/>
    <property type="molecule type" value="Genomic_DNA"/>
</dbReference>
<dbReference type="PRINTS" id="PR00084">
    <property type="entry name" value="MTLDHDRGNASE"/>
</dbReference>
<evidence type="ECO:0000313" key="6">
    <source>
        <dbReference type="Proteomes" id="UP001300692"/>
    </source>
</evidence>
<dbReference type="SUPFAM" id="SSF51735">
    <property type="entry name" value="NAD(P)-binding Rossmann-fold domains"/>
    <property type="match status" value="1"/>
</dbReference>
<dbReference type="Pfam" id="PF08125">
    <property type="entry name" value="Mannitol_dh_C"/>
    <property type="match status" value="1"/>
</dbReference>
<evidence type="ECO:0000256" key="2">
    <source>
        <dbReference type="ARBA" id="ARBA00023027"/>
    </source>
</evidence>
<dbReference type="InterPro" id="IPR008927">
    <property type="entry name" value="6-PGluconate_DH-like_C_sf"/>
</dbReference>
<dbReference type="InterPro" id="IPR013131">
    <property type="entry name" value="Mannitol_DH_N"/>
</dbReference>
<dbReference type="InterPro" id="IPR000669">
    <property type="entry name" value="Mannitol_DH"/>
</dbReference>
<keyword evidence="6" id="KW-1185">Reference proteome</keyword>
<dbReference type="PANTHER" id="PTHR30524:SF0">
    <property type="entry name" value="ALTRONATE OXIDOREDUCTASE-RELATED"/>
    <property type="match status" value="1"/>
</dbReference>
<evidence type="ECO:0000313" key="5">
    <source>
        <dbReference type="EMBL" id="MCV9388786.1"/>
    </source>
</evidence>
<dbReference type="Proteomes" id="UP001300692">
    <property type="component" value="Unassembled WGS sequence"/>
</dbReference>
<dbReference type="RefSeq" id="WP_264139678.1">
    <property type="nucleotide sequence ID" value="NZ_JAOYOD010000001.1"/>
</dbReference>
<comment type="caution">
    <text evidence="5">The sequence shown here is derived from an EMBL/GenBank/DDBJ whole genome shotgun (WGS) entry which is preliminary data.</text>
</comment>
<dbReference type="SUPFAM" id="SSF48179">
    <property type="entry name" value="6-phosphogluconate dehydrogenase C-terminal domain-like"/>
    <property type="match status" value="1"/>
</dbReference>
<evidence type="ECO:0000259" key="3">
    <source>
        <dbReference type="Pfam" id="PF01232"/>
    </source>
</evidence>
<keyword evidence="2" id="KW-0520">NAD</keyword>
<reference evidence="5 6" key="1">
    <citation type="submission" date="2022-10" db="EMBL/GenBank/DDBJ databases">
        <title>Comparative genomics and taxonomic characterization of three novel marine species of genus Reichenbachiella exhibiting antioxidant and polysaccharide degradation activities.</title>
        <authorList>
            <person name="Muhammad N."/>
            <person name="Lee Y.-J."/>
            <person name="Ko J."/>
            <person name="Kim S.-G."/>
        </authorList>
    </citation>
    <scope>NUCLEOTIDE SEQUENCE [LARGE SCALE GENOMIC DNA]</scope>
    <source>
        <strain evidence="5 6">ABR2-5</strain>
    </source>
</reference>
<dbReference type="PANTHER" id="PTHR30524">
    <property type="entry name" value="MANNITOL-1-PHOSPHATE 5-DEHYDROGENASE"/>
    <property type="match status" value="1"/>
</dbReference>
<evidence type="ECO:0000259" key="4">
    <source>
        <dbReference type="Pfam" id="PF08125"/>
    </source>
</evidence>
<name>A0ABT3CYZ2_9BACT</name>
<dbReference type="Pfam" id="PF01232">
    <property type="entry name" value="Mannitol_dh"/>
    <property type="match status" value="1"/>
</dbReference>
<protein>
    <submittedName>
        <fullName evidence="5">Tagaturonate reductase</fullName>
    </submittedName>
</protein>